<organism evidence="1">
    <name type="scientific">marine metagenome</name>
    <dbReference type="NCBI Taxonomy" id="408172"/>
    <lineage>
        <taxon>unclassified sequences</taxon>
        <taxon>metagenomes</taxon>
        <taxon>ecological metagenomes</taxon>
    </lineage>
</organism>
<dbReference type="EMBL" id="UINC01059849">
    <property type="protein sequence ID" value="SVB83717.1"/>
    <property type="molecule type" value="Genomic_DNA"/>
</dbReference>
<reference evidence="1" key="1">
    <citation type="submission" date="2018-05" db="EMBL/GenBank/DDBJ databases">
        <authorList>
            <person name="Lanie J.A."/>
            <person name="Ng W.-L."/>
            <person name="Kazmierczak K.M."/>
            <person name="Andrzejewski T.M."/>
            <person name="Davidsen T.M."/>
            <person name="Wayne K.J."/>
            <person name="Tettelin H."/>
            <person name="Glass J.I."/>
            <person name="Rusch D."/>
            <person name="Podicherti R."/>
            <person name="Tsui H.-C.T."/>
            <person name="Winkler M.E."/>
        </authorList>
    </citation>
    <scope>NUCLEOTIDE SEQUENCE</scope>
</reference>
<evidence type="ECO:0000313" key="1">
    <source>
        <dbReference type="EMBL" id="SVB83717.1"/>
    </source>
</evidence>
<proteinExistence type="predicted"/>
<feature type="non-terminal residue" evidence="1">
    <location>
        <position position="55"/>
    </location>
</feature>
<accession>A0A382H9Y6</accession>
<protein>
    <submittedName>
        <fullName evidence="1">Uncharacterized protein</fullName>
    </submittedName>
</protein>
<name>A0A382H9Y6_9ZZZZ</name>
<gene>
    <name evidence="1" type="ORF">METZ01_LOCUS236571</name>
</gene>
<dbReference type="AlphaFoldDB" id="A0A382H9Y6"/>
<sequence length="55" mass="5845">MLSDEQATHLLRALDALDALEEAALKLVRAELACGPVVDGLMADPLTEGSRLDLL</sequence>